<comment type="cofactor">
    <cofactor evidence="1 7 9">
        <name>FMN</name>
        <dbReference type="ChEBI" id="CHEBI:58210"/>
    </cofactor>
</comment>
<dbReference type="CDD" id="cd02801">
    <property type="entry name" value="DUS_like_FMN"/>
    <property type="match status" value="1"/>
</dbReference>
<gene>
    <name evidence="11" type="ORF">SAMN05216337_1017183</name>
</gene>
<evidence type="ECO:0000256" key="1">
    <source>
        <dbReference type="ARBA" id="ARBA00001917"/>
    </source>
</evidence>
<evidence type="ECO:0000256" key="5">
    <source>
        <dbReference type="ARBA" id="ARBA00022857"/>
    </source>
</evidence>
<dbReference type="GO" id="GO:0017150">
    <property type="term" value="F:tRNA dihydrouridine synthase activity"/>
    <property type="evidence" value="ECO:0007669"/>
    <property type="project" value="InterPro"/>
</dbReference>
<evidence type="ECO:0000256" key="3">
    <source>
        <dbReference type="ARBA" id="ARBA00022643"/>
    </source>
</evidence>
<proteinExistence type="inferred from homology"/>
<feature type="binding site" evidence="9">
    <location>
        <position position="80"/>
    </location>
    <ligand>
        <name>FMN</name>
        <dbReference type="ChEBI" id="CHEBI:58210"/>
    </ligand>
</feature>
<dbReference type="Gene3D" id="3.20.20.70">
    <property type="entry name" value="Aldolase class I"/>
    <property type="match status" value="1"/>
</dbReference>
<evidence type="ECO:0000256" key="8">
    <source>
        <dbReference type="PIRSR" id="PIRSR006621-1"/>
    </source>
</evidence>
<comment type="function">
    <text evidence="7">Catalyzes the synthesis of 5,6-dihydrouridine (D), a modified base found in the D-loop of most tRNAs, via the reduction of the C5-C6 double bond in target uridines.</text>
</comment>
<comment type="similarity">
    <text evidence="7">Belongs to the dus family.</text>
</comment>
<dbReference type="AlphaFoldDB" id="A0A1G6Z425"/>
<evidence type="ECO:0000256" key="7">
    <source>
        <dbReference type="PIRNR" id="PIRNR006621"/>
    </source>
</evidence>
<organism evidence="11 12">
    <name type="scientific">Bradyrhizobium brasilense</name>
    <dbReference type="NCBI Taxonomy" id="1419277"/>
    <lineage>
        <taxon>Bacteria</taxon>
        <taxon>Pseudomonadati</taxon>
        <taxon>Pseudomonadota</taxon>
        <taxon>Alphaproteobacteria</taxon>
        <taxon>Hyphomicrobiales</taxon>
        <taxon>Nitrobacteraceae</taxon>
        <taxon>Bradyrhizobium</taxon>
    </lineage>
</organism>
<sequence length="344" mass="36411">MTGVQSTPRNPLKIGDIAVANRVLLAPMSGITDAPFRRLAATLGAGLVVSEMTASNDLVNGKPMSKLRCEAAGVGPHVVQLAGCETHWMAEGARIAEGAGADVIDINMGCPARHVTGGQSGSALMRDLDHAITLIEATLSAVKVPVTLKMRLGWDDRSLNAPELARRAEDAGVQMITVHGRTRCQFYKGEANWNAVRAVKDAVTVPVVVNGDITSFDKAVSALEMSGADAVMIGRGAQGQPWLPGQIGRRLETGIAEAAPSLAEQLKHIRALYDEVCSHYGLRIGLKHARKHLGWALEAAAAYSCAPAATLKAWRQAILTAEEPSSVHRSLADAYEDFAWSAAA</sequence>
<dbReference type="InterPro" id="IPR013785">
    <property type="entry name" value="Aldolase_TIM"/>
</dbReference>
<keyword evidence="3 7" id="KW-0288">FMN</keyword>
<dbReference type="GO" id="GO:0003723">
    <property type="term" value="F:RNA binding"/>
    <property type="evidence" value="ECO:0007669"/>
    <property type="project" value="TreeGrafter"/>
</dbReference>
<evidence type="ECO:0000313" key="11">
    <source>
        <dbReference type="EMBL" id="SDD96605.1"/>
    </source>
</evidence>
<feature type="active site" description="Proton donor" evidence="8">
    <location>
        <position position="110"/>
    </location>
</feature>
<dbReference type="InterPro" id="IPR018517">
    <property type="entry name" value="tRNA_hU_synthase_CS"/>
</dbReference>
<dbReference type="InterPro" id="IPR035587">
    <property type="entry name" value="DUS-like_FMN-bd"/>
</dbReference>
<dbReference type="GO" id="GO:0050660">
    <property type="term" value="F:flavin adenine dinucleotide binding"/>
    <property type="evidence" value="ECO:0007669"/>
    <property type="project" value="InterPro"/>
</dbReference>
<keyword evidence="2 7" id="KW-0285">Flavoprotein</keyword>
<keyword evidence="9" id="KW-0547">Nucleotide-binding</keyword>
<feature type="binding site" evidence="9">
    <location>
        <position position="149"/>
    </location>
    <ligand>
        <name>FMN</name>
        <dbReference type="ChEBI" id="CHEBI:58210"/>
    </ligand>
</feature>
<reference evidence="11 12" key="1">
    <citation type="submission" date="2016-10" db="EMBL/GenBank/DDBJ databases">
        <authorList>
            <person name="de Groot N.N."/>
        </authorList>
    </citation>
    <scope>NUCLEOTIDE SEQUENCE [LARGE SCALE GENOMIC DNA]</scope>
    <source>
        <strain evidence="11 12">R5</strain>
    </source>
</reference>
<dbReference type="InterPro" id="IPR001269">
    <property type="entry name" value="DUS_fam"/>
</dbReference>
<dbReference type="SUPFAM" id="SSF51395">
    <property type="entry name" value="FMN-linked oxidoreductases"/>
    <property type="match status" value="1"/>
</dbReference>
<evidence type="ECO:0000256" key="4">
    <source>
        <dbReference type="ARBA" id="ARBA00022694"/>
    </source>
</evidence>
<keyword evidence="4 7" id="KW-0819">tRNA processing</keyword>
<keyword evidence="6 7" id="KW-0560">Oxidoreductase</keyword>
<evidence type="ECO:0000256" key="9">
    <source>
        <dbReference type="PIRSR" id="PIRSR006621-2"/>
    </source>
</evidence>
<dbReference type="PIRSF" id="PIRSF006621">
    <property type="entry name" value="Dus"/>
    <property type="match status" value="1"/>
</dbReference>
<keyword evidence="5" id="KW-0521">NADP</keyword>
<dbReference type="InterPro" id="IPR004652">
    <property type="entry name" value="DusB-like"/>
</dbReference>
<dbReference type="EMBL" id="FMZW01000017">
    <property type="protein sequence ID" value="SDD96605.1"/>
    <property type="molecule type" value="Genomic_DNA"/>
</dbReference>
<dbReference type="PANTHER" id="PTHR45846">
    <property type="entry name" value="TRNA-DIHYDROURIDINE(47) SYNTHASE [NAD(P)(+)]-LIKE"/>
    <property type="match status" value="1"/>
</dbReference>
<accession>A0A1G6Z425</accession>
<dbReference type="Pfam" id="PF01207">
    <property type="entry name" value="Dus"/>
    <property type="match status" value="1"/>
</dbReference>
<evidence type="ECO:0000256" key="2">
    <source>
        <dbReference type="ARBA" id="ARBA00022630"/>
    </source>
</evidence>
<dbReference type="PROSITE" id="PS01136">
    <property type="entry name" value="UPF0034"/>
    <property type="match status" value="1"/>
</dbReference>
<evidence type="ECO:0000259" key="10">
    <source>
        <dbReference type="Pfam" id="PF01207"/>
    </source>
</evidence>
<feature type="binding site" evidence="9">
    <location>
        <position position="179"/>
    </location>
    <ligand>
        <name>FMN</name>
        <dbReference type="ChEBI" id="CHEBI:58210"/>
    </ligand>
</feature>
<dbReference type="PANTHER" id="PTHR45846:SF1">
    <property type="entry name" value="TRNA-DIHYDROURIDINE(47) SYNTHASE [NAD(P)(+)]-LIKE"/>
    <property type="match status" value="1"/>
</dbReference>
<feature type="domain" description="DUS-like FMN-binding" evidence="10">
    <location>
        <begin position="24"/>
        <end position="325"/>
    </location>
</feature>
<name>A0A1G6Z425_9BRAD</name>
<evidence type="ECO:0000256" key="6">
    <source>
        <dbReference type="ARBA" id="ARBA00023002"/>
    </source>
</evidence>
<feature type="binding site" evidence="9">
    <location>
        <begin position="234"/>
        <end position="235"/>
    </location>
    <ligand>
        <name>FMN</name>
        <dbReference type="ChEBI" id="CHEBI:58210"/>
    </ligand>
</feature>
<dbReference type="EC" id="1.3.1.-" evidence="7"/>
<protein>
    <recommendedName>
        <fullName evidence="7">tRNA-dihydrouridine synthase</fullName>
        <ecNumber evidence="7">1.3.1.-</ecNumber>
    </recommendedName>
</protein>
<dbReference type="NCBIfam" id="TIGR00737">
    <property type="entry name" value="nifR3_yhdG"/>
    <property type="match status" value="1"/>
</dbReference>
<dbReference type="Proteomes" id="UP000199245">
    <property type="component" value="Unassembled WGS sequence"/>
</dbReference>
<evidence type="ECO:0000313" key="12">
    <source>
        <dbReference type="Proteomes" id="UP000199245"/>
    </source>
</evidence>